<dbReference type="GeneID" id="30523054"/>
<dbReference type="KEGG" id="vg:30523054"/>
<keyword evidence="2" id="KW-1185">Reference proteome</keyword>
<dbReference type="Proteomes" id="UP000201465">
    <property type="component" value="Segment"/>
</dbReference>
<proteinExistence type="predicted"/>
<evidence type="ECO:0000313" key="2">
    <source>
        <dbReference type="Proteomes" id="UP000201465"/>
    </source>
</evidence>
<gene>
    <name evidence="1" type="ORF">BQ3484_111</name>
</gene>
<dbReference type="RefSeq" id="YP_009329051.1">
    <property type="nucleotide sequence ID" value="NC_032108.1"/>
</dbReference>
<dbReference type="EMBL" id="LT671577">
    <property type="protein sequence ID" value="SHO33179.1"/>
    <property type="molecule type" value="Genomic_DNA"/>
</dbReference>
<sequence>MNNGTILNMPCCNFPTQRGTLCRKLVCKEGGRCYLHRNIPSSPVHINIPEDVSFRDVSTPRPSRVMFPFIRNNVLHCTKRNRDVVLTCSLEEFDKLMTVLEQSNKKEDFTDLLAFWSRYR</sequence>
<name>A0A1M7XU26_9VIRU</name>
<organism evidence="1 2">
    <name type="scientific">Cedratvirus A11</name>
    <dbReference type="NCBI Taxonomy" id="1903266"/>
    <lineage>
        <taxon>Viruses</taxon>
        <taxon>Pithoviruses</taxon>
        <taxon>Orthocedratvirinae</taxon>
        <taxon>Alphacedratvirus</taxon>
        <taxon>Alphacedratvirus aljazairmassiliense</taxon>
    </lineage>
</organism>
<evidence type="ECO:0000313" key="1">
    <source>
        <dbReference type="EMBL" id="SHO33179.1"/>
    </source>
</evidence>
<reference evidence="1 2" key="1">
    <citation type="submission" date="2016-11" db="EMBL/GenBank/DDBJ databases">
        <authorList>
            <consortium name="Urmite Genomes"/>
        </authorList>
    </citation>
    <scope>NUCLEOTIDE SEQUENCE [LARGE SCALE GENOMIC DNA]</scope>
    <source>
        <strain evidence="1 2">A11</strain>
    </source>
</reference>
<protein>
    <submittedName>
        <fullName evidence="1">Uncharacterized protein</fullName>
    </submittedName>
</protein>
<accession>A0A1M7XU26</accession>